<accession>A0A2S9J219</accession>
<gene>
    <name evidence="1" type="ORF">C5745_13165</name>
</gene>
<dbReference type="OrthoDB" id="3251881at2"/>
<reference evidence="1 2" key="1">
    <citation type="submission" date="2018-02" db="EMBL/GenBank/DDBJ databases">
        <title>The draft genome of Sphingobacterium sp. 5JN-11.</title>
        <authorList>
            <person name="Liu L."/>
            <person name="Li L."/>
            <person name="Liang L."/>
            <person name="Zhang X."/>
            <person name="Wang T."/>
        </authorList>
    </citation>
    <scope>NUCLEOTIDE SEQUENCE [LARGE SCALE GENOMIC DNA]</scope>
    <source>
        <strain evidence="1 2">5JN-11</strain>
    </source>
</reference>
<sequence length="299" mass="36071">MSKSKKTLILYDSVEYFMSYMESQETDVFRIYRKRNFVISLFKRAFLKLNIFCSVWYESWVQNLSSYNTVLVFATRDYTFIRRIKKRYPNIRIIFWYWNPAFRMGVPRNELYSLAEIWSFDPADCVRYALNFNTTFYFRGISLQSEKIKYDAFFLGINKGRREFLEGLKKKLDRWSINTYFYIVPDKKEKEIEEKKPIPYHEYLYLLSQSSCIIDIMPQGQTGLTLRAMESLFFCKKLITNDLSILNQDFYSPHNIFVLEKDNLESIRQFIDEPYKSINPDIVNKYDFNSWLNRFDGNG</sequence>
<evidence type="ECO:0000313" key="1">
    <source>
        <dbReference type="EMBL" id="PRD46812.1"/>
    </source>
</evidence>
<dbReference type="RefSeq" id="WP_105717476.1">
    <property type="nucleotide sequence ID" value="NZ_PVBQ01000010.1"/>
</dbReference>
<comment type="caution">
    <text evidence="1">The sequence shown here is derived from an EMBL/GenBank/DDBJ whole genome shotgun (WGS) entry which is preliminary data.</text>
</comment>
<evidence type="ECO:0000313" key="2">
    <source>
        <dbReference type="Proteomes" id="UP000239711"/>
    </source>
</evidence>
<dbReference type="Proteomes" id="UP000239711">
    <property type="component" value="Unassembled WGS sequence"/>
</dbReference>
<evidence type="ECO:0008006" key="3">
    <source>
        <dbReference type="Google" id="ProtNLM"/>
    </source>
</evidence>
<keyword evidence="2" id="KW-1185">Reference proteome</keyword>
<name>A0A2S9J219_9SPHI</name>
<proteinExistence type="predicted"/>
<organism evidence="1 2">
    <name type="scientific">Sphingobacterium haloxyli</name>
    <dbReference type="NCBI Taxonomy" id="2100533"/>
    <lineage>
        <taxon>Bacteria</taxon>
        <taxon>Pseudomonadati</taxon>
        <taxon>Bacteroidota</taxon>
        <taxon>Sphingobacteriia</taxon>
        <taxon>Sphingobacteriales</taxon>
        <taxon>Sphingobacteriaceae</taxon>
        <taxon>Sphingobacterium</taxon>
    </lineage>
</organism>
<dbReference type="AlphaFoldDB" id="A0A2S9J219"/>
<dbReference type="EMBL" id="PVBQ01000010">
    <property type="protein sequence ID" value="PRD46812.1"/>
    <property type="molecule type" value="Genomic_DNA"/>
</dbReference>
<protein>
    <recommendedName>
        <fullName evidence="3">Glycosyltransferase</fullName>
    </recommendedName>
</protein>